<accession>A0A2N5PLB6</accession>
<name>A0A2N5PLB6_MEDGN</name>
<dbReference type="InterPro" id="IPR029039">
    <property type="entry name" value="Flavoprotein-like_sf"/>
</dbReference>
<dbReference type="Proteomes" id="UP000235093">
    <property type="component" value="Unassembled WGS sequence"/>
</dbReference>
<evidence type="ECO:0000313" key="2">
    <source>
        <dbReference type="Proteomes" id="UP000235093"/>
    </source>
</evidence>
<dbReference type="AlphaFoldDB" id="A0A2N5PLB6"/>
<protein>
    <submittedName>
        <fullName evidence="1">Uncharacterized protein</fullName>
    </submittedName>
</protein>
<gene>
    <name evidence="1" type="ORF">CDL23_06290</name>
</gene>
<organism evidence="1 2">
    <name type="scientific">Mediterraneibacter gnavus</name>
    <name type="common">Ruminococcus gnavus</name>
    <dbReference type="NCBI Taxonomy" id="33038"/>
    <lineage>
        <taxon>Bacteria</taxon>
        <taxon>Bacillati</taxon>
        <taxon>Bacillota</taxon>
        <taxon>Clostridia</taxon>
        <taxon>Lachnospirales</taxon>
        <taxon>Lachnospiraceae</taxon>
        <taxon>Mediterraneibacter</taxon>
    </lineage>
</organism>
<comment type="caution">
    <text evidence="1">The sequence shown here is derived from an EMBL/GenBank/DDBJ whole genome shotgun (WGS) entry which is preliminary data.</text>
</comment>
<dbReference type="Gene3D" id="3.40.50.360">
    <property type="match status" value="1"/>
</dbReference>
<dbReference type="EMBL" id="NIHT01000008">
    <property type="protein sequence ID" value="PLT75924.1"/>
    <property type="molecule type" value="Genomic_DNA"/>
</dbReference>
<dbReference type="RefSeq" id="WP_101883878.1">
    <property type="nucleotide sequence ID" value="NZ_NIHT01000008.1"/>
</dbReference>
<reference evidence="1 2" key="1">
    <citation type="journal article" date="2017" name="Genome Med.">
        <title>A novel Ruminococcus gnavus clade enriched in inflammatory bowel disease patients.</title>
        <authorList>
            <person name="Hall A.B."/>
            <person name="Yassour M."/>
            <person name="Sauk J."/>
            <person name="Garner A."/>
            <person name="Jiang X."/>
            <person name="Arthur T."/>
            <person name="Lagoudas G.K."/>
            <person name="Vatanen T."/>
            <person name="Fornelos N."/>
            <person name="Wilson R."/>
            <person name="Bertha M."/>
            <person name="Cohen M."/>
            <person name="Garber J."/>
            <person name="Khalili H."/>
            <person name="Gevers D."/>
            <person name="Ananthakrishnan A.N."/>
            <person name="Kugathasan S."/>
            <person name="Lander E.S."/>
            <person name="Blainey P."/>
            <person name="Vlamakis H."/>
            <person name="Xavier R.J."/>
            <person name="Huttenhower C."/>
        </authorList>
    </citation>
    <scope>NUCLEOTIDE SEQUENCE [LARGE SCALE GENOMIC DNA]</scope>
    <source>
        <strain evidence="1 2">RJX1125</strain>
    </source>
</reference>
<evidence type="ECO:0000313" key="1">
    <source>
        <dbReference type="EMBL" id="PLT75924.1"/>
    </source>
</evidence>
<sequence length="223" mass="25651">MIKKICFINGSPKGINSNSCFLLQLLQKNLLPYPQCYIDISKGKEMQSSLFEPLNQSDIIVVAFPLYVYCVPGLLMQFLEEYCKHYKSRACVNKRSLYAIINCAFPEPRICQEAIEVMKHFCVKAGLDWKFAIAIGNGNVINSIKKVKSLEFLLSDIYEGIKCLERDIKNPSERKKSDMYVIPYSTSLLNVNNGKAKWVKYAYQNGLTEQDLYRTPFKEKLEI</sequence>
<dbReference type="SUPFAM" id="SSF52218">
    <property type="entry name" value="Flavoproteins"/>
    <property type="match status" value="1"/>
</dbReference>
<proteinExistence type="predicted"/>